<name>A0A8H7EH28_9PLEO</name>
<dbReference type="SUPFAM" id="SSF63829">
    <property type="entry name" value="Calcium-dependent phosphotriesterase"/>
    <property type="match status" value="1"/>
</dbReference>
<feature type="signal peptide" evidence="1">
    <location>
        <begin position="1"/>
        <end position="23"/>
    </location>
</feature>
<keyword evidence="1" id="KW-0732">Signal</keyword>
<dbReference type="GeneID" id="62204513"/>
<organism evidence="2 3">
    <name type="scientific">Alternaria burnsii</name>
    <dbReference type="NCBI Taxonomy" id="1187904"/>
    <lineage>
        <taxon>Eukaryota</taxon>
        <taxon>Fungi</taxon>
        <taxon>Dikarya</taxon>
        <taxon>Ascomycota</taxon>
        <taxon>Pezizomycotina</taxon>
        <taxon>Dothideomycetes</taxon>
        <taxon>Pleosporomycetidae</taxon>
        <taxon>Pleosporales</taxon>
        <taxon>Pleosporineae</taxon>
        <taxon>Pleosporaceae</taxon>
        <taxon>Alternaria</taxon>
        <taxon>Alternaria sect. Alternaria</taxon>
    </lineage>
</organism>
<keyword evidence="3" id="KW-1185">Reference proteome</keyword>
<feature type="chain" id="PRO_5034487458" description="SMP-30/Gluconolactonase/LRE-like region domain-containing protein" evidence="1">
    <location>
        <begin position="24"/>
        <end position="340"/>
    </location>
</feature>
<evidence type="ECO:0008006" key="4">
    <source>
        <dbReference type="Google" id="ProtNLM"/>
    </source>
</evidence>
<dbReference type="OrthoDB" id="9977941at2759"/>
<dbReference type="AlphaFoldDB" id="A0A8H7EH28"/>
<evidence type="ECO:0000313" key="3">
    <source>
        <dbReference type="Proteomes" id="UP000596902"/>
    </source>
</evidence>
<dbReference type="PANTHER" id="PTHR42060">
    <property type="entry name" value="NHL REPEAT-CONTAINING PROTEIN-RELATED"/>
    <property type="match status" value="1"/>
</dbReference>
<accession>A0A8H7EH28</accession>
<sequence>MFHLSTFITFLAISILRAPLVAAAALPASSQASVRQIYQFDNGTWVENIAVRSNGNLLVTLIDRPSLYEINPFHNNTATLITNLDDETNTTSLLGITEMSPDVFVFIAGNFSIARARSDAASYSVWQIDFNRGDLAKCEKVSEIEALPEASFLNGMTTLDREQGTVLISDSVLGLVWRLNVWTGKYDVVLEDETMKPAEGTPLVLGINGIDIFNGYLYYTNSLKGFFCRVEIDTSTGEAVGPYETLQTDLPGGDDFVMSADGVAFIAQNSGNSLERVDVDGTRSLIAGGLNTTVVAGATSAAFGRTWKDKGVVYVVTSGGQAAPVNGTYTEGGKVVAVTV</sequence>
<proteinExistence type="predicted"/>
<dbReference type="InterPro" id="IPR011042">
    <property type="entry name" value="6-blade_b-propeller_TolB-like"/>
</dbReference>
<protein>
    <recommendedName>
        <fullName evidence="4">SMP-30/Gluconolactonase/LRE-like region domain-containing protein</fullName>
    </recommendedName>
</protein>
<dbReference type="EMBL" id="JAAABM010000008">
    <property type="protein sequence ID" value="KAF7675569.1"/>
    <property type="molecule type" value="Genomic_DNA"/>
</dbReference>
<evidence type="ECO:0000313" key="2">
    <source>
        <dbReference type="EMBL" id="KAF7675569.1"/>
    </source>
</evidence>
<dbReference type="Proteomes" id="UP000596902">
    <property type="component" value="Unassembled WGS sequence"/>
</dbReference>
<gene>
    <name evidence="2" type="ORF">GT037_006288</name>
</gene>
<dbReference type="RefSeq" id="XP_038785832.1">
    <property type="nucleotide sequence ID" value="XM_038931335.1"/>
</dbReference>
<evidence type="ECO:0000256" key="1">
    <source>
        <dbReference type="SAM" id="SignalP"/>
    </source>
</evidence>
<dbReference type="Gene3D" id="2.120.10.30">
    <property type="entry name" value="TolB, C-terminal domain"/>
    <property type="match status" value="1"/>
</dbReference>
<dbReference type="SMR" id="A0A8H7EH28"/>
<dbReference type="PANTHER" id="PTHR42060:SF1">
    <property type="entry name" value="NHL REPEAT-CONTAINING PROTEIN"/>
    <property type="match status" value="1"/>
</dbReference>
<reference evidence="2" key="2">
    <citation type="submission" date="2020-08" db="EMBL/GenBank/DDBJ databases">
        <title>Draft Genome Sequence of Cumin Blight Pathogen Alternaria burnsii.</title>
        <authorList>
            <person name="Feng Z."/>
        </authorList>
    </citation>
    <scope>NUCLEOTIDE SEQUENCE</scope>
    <source>
        <strain evidence="2">CBS107.38</strain>
    </source>
</reference>
<comment type="caution">
    <text evidence="2">The sequence shown here is derived from an EMBL/GenBank/DDBJ whole genome shotgun (WGS) entry which is preliminary data.</text>
</comment>
<reference evidence="2" key="1">
    <citation type="submission" date="2020-01" db="EMBL/GenBank/DDBJ databases">
        <authorList>
            <person name="Feng Z.H.Z."/>
        </authorList>
    </citation>
    <scope>NUCLEOTIDE SEQUENCE</scope>
    <source>
        <strain evidence="2">CBS107.38</strain>
    </source>
</reference>
<dbReference type="InterPro" id="IPR052998">
    <property type="entry name" value="Hetero-Diels-Alderase-like"/>
</dbReference>